<comment type="caution">
    <text evidence="2">The sequence shown here is derived from an EMBL/GenBank/DDBJ whole genome shotgun (WGS) entry which is preliminary data.</text>
</comment>
<evidence type="ECO:0000313" key="2">
    <source>
        <dbReference type="EMBL" id="NWN45923.1"/>
    </source>
</evidence>
<dbReference type="RefSeq" id="WP_178734308.1">
    <property type="nucleotide sequence ID" value="NZ_JABUOH010000051.1"/>
</dbReference>
<gene>
    <name evidence="2" type="ORF">HR065_02395</name>
</gene>
<protein>
    <submittedName>
        <fullName evidence="2">Uncharacterized protein</fullName>
    </submittedName>
</protein>
<keyword evidence="1" id="KW-0812">Transmembrane</keyword>
<dbReference type="AlphaFoldDB" id="A0A851HJB4"/>
<organism evidence="2 3">
    <name type="scientific">Candidatus Phytoplasma pruni</name>
    <dbReference type="NCBI Taxonomy" id="479893"/>
    <lineage>
        <taxon>Bacteria</taxon>
        <taxon>Bacillati</taxon>
        <taxon>Mycoplasmatota</taxon>
        <taxon>Mollicutes</taxon>
        <taxon>Acholeplasmatales</taxon>
        <taxon>Acholeplasmataceae</taxon>
        <taxon>Candidatus Phytoplasma</taxon>
        <taxon>16SrIII (X-disease group)</taxon>
    </lineage>
</organism>
<dbReference type="Proteomes" id="UP000568109">
    <property type="component" value="Unassembled WGS sequence"/>
</dbReference>
<accession>A0A851HJB4</accession>
<feature type="transmembrane region" description="Helical" evidence="1">
    <location>
        <begin position="12"/>
        <end position="29"/>
    </location>
</feature>
<keyword evidence="1" id="KW-1133">Transmembrane helix</keyword>
<reference evidence="2 3" key="1">
    <citation type="submission" date="2020-06" db="EMBL/GenBank/DDBJ databases">
        <title>Draft genome sequence of Candidatus Phytoplasma pruni (X-disease group, subgroup 16SrIII-B) strain ChTDIII from Argentina.</title>
        <authorList>
            <person name="Fernandez F.D."/>
            <person name="Zuebert C."/>
            <person name="Huettel B."/>
            <person name="Kube M."/>
            <person name="Conci L.R."/>
        </authorList>
    </citation>
    <scope>NUCLEOTIDE SEQUENCE [LARGE SCALE GENOMIC DNA]</scope>
    <source>
        <strain evidence="2 3">ChTDIII</strain>
    </source>
</reference>
<proteinExistence type="predicted"/>
<keyword evidence="1" id="KW-0472">Membrane</keyword>
<evidence type="ECO:0000256" key="1">
    <source>
        <dbReference type="SAM" id="Phobius"/>
    </source>
</evidence>
<dbReference type="EMBL" id="JABUOH010000051">
    <property type="protein sequence ID" value="NWN45923.1"/>
    <property type="molecule type" value="Genomic_DNA"/>
</dbReference>
<evidence type="ECO:0000313" key="3">
    <source>
        <dbReference type="Proteomes" id="UP000568109"/>
    </source>
</evidence>
<name>A0A851HJB4_9MOLU</name>
<sequence>MVNKTCLNFKNLFKLVVMTLLLPLFLFFSTKTHLHAMMMEMEAPFSLEEESLLVDKPYQDDGQLPYWTPQRPSYENKDLLMKIMMIGNLHPA</sequence>
<keyword evidence="3" id="KW-1185">Reference proteome</keyword>